<keyword evidence="8" id="KW-0443">Lipid metabolism</keyword>
<organism evidence="11">
    <name type="scientific">Clostridium botulinum (strain Eklund 17B / Type B)</name>
    <dbReference type="NCBI Taxonomy" id="935198"/>
    <lineage>
        <taxon>Bacteria</taxon>
        <taxon>Bacillati</taxon>
        <taxon>Bacillota</taxon>
        <taxon>Clostridia</taxon>
        <taxon>Eubacteriales</taxon>
        <taxon>Clostridiaceae</taxon>
        <taxon>Clostridium</taxon>
    </lineage>
</organism>
<dbReference type="AlphaFoldDB" id="B2TQP6"/>
<evidence type="ECO:0000256" key="3">
    <source>
        <dbReference type="ARBA" id="ARBA00013279"/>
    </source>
</evidence>
<proteinExistence type="predicted"/>
<dbReference type="EC" id="3.1.1.3" evidence="3"/>
<dbReference type="GO" id="GO:0016042">
    <property type="term" value="P:lipid catabolic process"/>
    <property type="evidence" value="ECO:0007669"/>
    <property type="project" value="UniProtKB-KW"/>
</dbReference>
<dbReference type="PANTHER" id="PTHR34043:SF3">
    <property type="entry name" value="ALPHA_BETA-HYDROLASES SUPERFAMILY PROTEIN"/>
    <property type="match status" value="1"/>
</dbReference>
<evidence type="ECO:0000256" key="4">
    <source>
        <dbReference type="ARBA" id="ARBA00022525"/>
    </source>
</evidence>
<dbReference type="HOGENOM" id="CLU_023555_4_1_9"/>
<comment type="catalytic activity">
    <reaction evidence="1">
        <text>a triacylglycerol + H2O = a diacylglycerol + a fatty acid + H(+)</text>
        <dbReference type="Rhea" id="RHEA:12044"/>
        <dbReference type="ChEBI" id="CHEBI:15377"/>
        <dbReference type="ChEBI" id="CHEBI:15378"/>
        <dbReference type="ChEBI" id="CHEBI:17855"/>
        <dbReference type="ChEBI" id="CHEBI:18035"/>
        <dbReference type="ChEBI" id="CHEBI:28868"/>
        <dbReference type="EC" id="3.1.1.3"/>
    </reaction>
</comment>
<dbReference type="KEGG" id="cbk:CLL_A3317"/>
<evidence type="ECO:0000259" key="10">
    <source>
        <dbReference type="Pfam" id="PF24708"/>
    </source>
</evidence>
<feature type="signal peptide" evidence="9">
    <location>
        <begin position="1"/>
        <end position="29"/>
    </location>
</feature>
<dbReference type="GO" id="GO:0004806">
    <property type="term" value="F:triacylglycerol lipase activity"/>
    <property type="evidence" value="ECO:0007669"/>
    <property type="project" value="UniProtKB-EC"/>
</dbReference>
<evidence type="ECO:0000313" key="11">
    <source>
        <dbReference type="EMBL" id="ACD25141.1"/>
    </source>
</evidence>
<dbReference type="Gene3D" id="3.40.50.1820">
    <property type="entry name" value="alpha/beta hydrolase"/>
    <property type="match status" value="1"/>
</dbReference>
<dbReference type="SUPFAM" id="SSF53474">
    <property type="entry name" value="alpha/beta-Hydrolases"/>
    <property type="match status" value="1"/>
</dbReference>
<protein>
    <recommendedName>
        <fullName evidence="3">triacylglycerol lipase</fullName>
        <ecNumber evidence="3">3.1.1.3</ecNumber>
    </recommendedName>
</protein>
<sequence>MKKSLTKLLGISLLAVAMTASILPIRVNATEITEESSSFIEAEKRSEAFEFQEPEDVQIDNLTLDKEQNNYPVVLVHGFLGWGRDEVAGFKYWGGTTDLQEKMRDSGYEVYTATVGPISSNWDRACELYAYIVGGTVDYGEAHSSKYGHDRYGRTYPGLYKKVSDANKIHLVGHSMGGQTVRTITQLLSEGSEEEKNYNQNNLSPLFEGGHDWIRSVTTIATPNDGTTAADANPIVDMVSPVLGVLGSATGHNSLIQNVFDFKLDQWGLTKRDNESQFSYLERVLNSSIWSKSKDNACYDLTTYGAQELNQWVKAQPNIYYFSWTACATKESFLTGYQIPQPGVMNPTFYKNTLTMGKYTRHESGKPIIDKKWWPNDGYVNCISENGPKLGSDDVIVDFHGTPEVGTWNAMPTLINVDHEDIIGRFANVKGWYLNLCKQLSSLPQ</sequence>
<evidence type="ECO:0000256" key="1">
    <source>
        <dbReference type="ARBA" id="ARBA00001024"/>
    </source>
</evidence>
<reference evidence="11" key="2">
    <citation type="submission" date="2009-08" db="EMBL/GenBank/DDBJ databases">
        <authorList>
            <person name="Shrivastava S."/>
            <person name="Brinkac L.M."/>
            <person name="Dodson R.J."/>
            <person name="Harkins D.M."/>
            <person name="Durkin A.S."/>
            <person name="Sutton G."/>
        </authorList>
    </citation>
    <scope>NUCLEOTIDE SEQUENCE</scope>
    <source>
        <strain evidence="11">Eklund 17B</strain>
    </source>
</reference>
<keyword evidence="5 9" id="KW-0732">Signal</keyword>
<evidence type="ECO:0000256" key="5">
    <source>
        <dbReference type="ARBA" id="ARBA00022729"/>
    </source>
</evidence>
<evidence type="ECO:0000256" key="7">
    <source>
        <dbReference type="ARBA" id="ARBA00022963"/>
    </source>
</evidence>
<feature type="chain" id="PRO_5002780620" description="triacylglycerol lipase" evidence="9">
    <location>
        <begin position="30"/>
        <end position="445"/>
    </location>
</feature>
<feature type="domain" description="Lipase-like C-terminal" evidence="10">
    <location>
        <begin position="69"/>
        <end position="425"/>
    </location>
</feature>
<keyword evidence="7" id="KW-0442">Lipid degradation</keyword>
<reference evidence="11" key="1">
    <citation type="submission" date="2009-06" db="EMBL/GenBank/DDBJ databases">
        <authorList>
            <consortium name="US DOE Joint Genome Institute (JGI-PGF)"/>
            <person name="Lucas S."/>
            <person name="Copeland A."/>
            <person name="Lapidus A."/>
            <person name="Glavina del Rio T."/>
            <person name="Dalin E."/>
            <person name="Tice H."/>
            <person name="Bruce D."/>
            <person name="Goodwin L."/>
            <person name="Pitluck S."/>
            <person name="Kyrpides N."/>
            <person name="Mavromatis K."/>
            <person name="Ivanova N."/>
            <person name="Saunders E."/>
            <person name="Brettin T."/>
            <person name="Detter J.C."/>
            <person name="Han C."/>
            <person name="Larimer F."/>
            <person name="Land M."/>
            <person name="Hauser L."/>
            <person name="Markowitz V."/>
            <person name="Cheng J.-F."/>
            <person name="Hugenholtz P."/>
            <person name="Woyke T."/>
            <person name="Wu D."/>
            <person name="Gronow S."/>
            <person name="Klenk H.-P."/>
            <person name="Eisen J.A."/>
        </authorList>
    </citation>
    <scope>NUCLEOTIDE SEQUENCE</scope>
    <source>
        <strain evidence="11">Eklund 17B</strain>
    </source>
</reference>
<accession>B2TQP6</accession>
<dbReference type="PANTHER" id="PTHR34043">
    <property type="entry name" value="ALPHA/BETA-HYDROLASES SUPERFAMILY PROTEIN"/>
    <property type="match status" value="1"/>
</dbReference>
<evidence type="ECO:0000256" key="2">
    <source>
        <dbReference type="ARBA" id="ARBA00004613"/>
    </source>
</evidence>
<evidence type="ECO:0000256" key="9">
    <source>
        <dbReference type="SAM" id="SignalP"/>
    </source>
</evidence>
<dbReference type="EMBL" id="CP001056">
    <property type="protein sequence ID" value="ACD25141.1"/>
    <property type="molecule type" value="Genomic_DNA"/>
</dbReference>
<comment type="subcellular location">
    <subcellularLocation>
        <location evidence="2">Secreted</location>
    </subcellularLocation>
</comment>
<gene>
    <name evidence="11" type="ordered locus">CLL_A3317</name>
</gene>
<dbReference type="InterPro" id="IPR029058">
    <property type="entry name" value="AB_hydrolase_fold"/>
</dbReference>
<evidence type="ECO:0000256" key="6">
    <source>
        <dbReference type="ARBA" id="ARBA00022801"/>
    </source>
</evidence>
<evidence type="ECO:0000256" key="8">
    <source>
        <dbReference type="ARBA" id="ARBA00023098"/>
    </source>
</evidence>
<keyword evidence="6" id="KW-0378">Hydrolase</keyword>
<dbReference type="Pfam" id="PF24708">
    <property type="entry name" value="Lip_C"/>
    <property type="match status" value="1"/>
</dbReference>
<keyword evidence="4" id="KW-0964">Secreted</keyword>
<dbReference type="GO" id="GO:0005576">
    <property type="term" value="C:extracellular region"/>
    <property type="evidence" value="ECO:0007669"/>
    <property type="project" value="UniProtKB-SubCell"/>
</dbReference>
<dbReference type="InterPro" id="IPR056304">
    <property type="entry name" value="Lip-like_C"/>
</dbReference>
<name>B2TQP6_CLOBB</name>